<comment type="caution">
    <text evidence="4">The sequence shown here is derived from an EMBL/GenBank/DDBJ whole genome shotgun (WGS) entry which is preliminary data.</text>
</comment>
<keyword evidence="2" id="KW-0804">Transcription</keyword>
<keyword evidence="2" id="KW-0806">Transcription termination</keyword>
<dbReference type="Gene3D" id="1.25.70.10">
    <property type="entry name" value="Transcription termination factor 3, mitochondrial"/>
    <property type="match status" value="1"/>
</dbReference>
<gene>
    <name evidence="4" type="ORF">D9Q98_009447</name>
</gene>
<reference evidence="4" key="1">
    <citation type="journal article" date="2019" name="Plant J.">
        <title>Chlorella vulgaris genome assembly and annotation reveals the molecular basis for metabolic acclimation to high light conditions.</title>
        <authorList>
            <person name="Cecchin M."/>
            <person name="Marcolungo L."/>
            <person name="Rossato M."/>
            <person name="Girolomoni L."/>
            <person name="Cosentino E."/>
            <person name="Cuine S."/>
            <person name="Li-Beisson Y."/>
            <person name="Delledonne M."/>
            <person name="Ballottari M."/>
        </authorList>
    </citation>
    <scope>NUCLEOTIDE SEQUENCE</scope>
    <source>
        <strain evidence="4">211/11P</strain>
    </source>
</reference>
<comment type="similarity">
    <text evidence="1">Belongs to the mTERF family.</text>
</comment>
<reference evidence="4" key="2">
    <citation type="submission" date="2020-11" db="EMBL/GenBank/DDBJ databases">
        <authorList>
            <person name="Cecchin M."/>
            <person name="Marcolungo L."/>
            <person name="Rossato M."/>
            <person name="Girolomoni L."/>
            <person name="Cosentino E."/>
            <person name="Cuine S."/>
            <person name="Li-Beisson Y."/>
            <person name="Delledonne M."/>
            <person name="Ballottari M."/>
        </authorList>
    </citation>
    <scope>NUCLEOTIDE SEQUENCE</scope>
    <source>
        <strain evidence="4">211/11P</strain>
        <tissue evidence="4">Whole cell</tissue>
    </source>
</reference>
<dbReference type="PANTHER" id="PTHR13068:SF219">
    <property type="entry name" value="MITOCHONDRIAL TRANSCRIPTION TERMINATION FACTOR FAMILY PROTEIN"/>
    <property type="match status" value="1"/>
</dbReference>
<evidence type="ECO:0000313" key="5">
    <source>
        <dbReference type="Proteomes" id="UP001055712"/>
    </source>
</evidence>
<name>A0A9D4TF72_CHLVU</name>
<dbReference type="EMBL" id="SIDB01000013">
    <property type="protein sequence ID" value="KAI3424085.1"/>
    <property type="molecule type" value="Genomic_DNA"/>
</dbReference>
<protein>
    <submittedName>
        <fullName evidence="4">Uncharacterized protein</fullName>
    </submittedName>
</protein>
<dbReference type="InterPro" id="IPR038538">
    <property type="entry name" value="MTERF_sf"/>
</dbReference>
<organism evidence="4 5">
    <name type="scientific">Chlorella vulgaris</name>
    <name type="common">Green alga</name>
    <dbReference type="NCBI Taxonomy" id="3077"/>
    <lineage>
        <taxon>Eukaryota</taxon>
        <taxon>Viridiplantae</taxon>
        <taxon>Chlorophyta</taxon>
        <taxon>core chlorophytes</taxon>
        <taxon>Trebouxiophyceae</taxon>
        <taxon>Chlorellales</taxon>
        <taxon>Chlorellaceae</taxon>
        <taxon>Chlorella clade</taxon>
        <taxon>Chlorella</taxon>
    </lineage>
</organism>
<keyword evidence="5" id="KW-1185">Reference proteome</keyword>
<accession>A0A9D4TF72</accession>
<dbReference type="GO" id="GO:0006353">
    <property type="term" value="P:DNA-templated transcription termination"/>
    <property type="evidence" value="ECO:0007669"/>
    <property type="project" value="UniProtKB-KW"/>
</dbReference>
<evidence type="ECO:0000256" key="2">
    <source>
        <dbReference type="ARBA" id="ARBA00022472"/>
    </source>
</evidence>
<dbReference type="Pfam" id="PF02536">
    <property type="entry name" value="mTERF"/>
    <property type="match status" value="1"/>
</dbReference>
<evidence type="ECO:0000313" key="4">
    <source>
        <dbReference type="EMBL" id="KAI3424085.1"/>
    </source>
</evidence>
<dbReference type="Proteomes" id="UP001055712">
    <property type="component" value="Unassembled WGS sequence"/>
</dbReference>
<dbReference type="PANTHER" id="PTHR13068">
    <property type="entry name" value="CGI-12 PROTEIN-RELATED"/>
    <property type="match status" value="1"/>
</dbReference>
<keyword evidence="3" id="KW-0809">Transit peptide</keyword>
<keyword evidence="2" id="KW-0805">Transcription regulation</keyword>
<dbReference type="AlphaFoldDB" id="A0A9D4TF72"/>
<proteinExistence type="inferred from homology"/>
<evidence type="ECO:0000256" key="3">
    <source>
        <dbReference type="ARBA" id="ARBA00022946"/>
    </source>
</evidence>
<dbReference type="InterPro" id="IPR003690">
    <property type="entry name" value="MTERF"/>
</dbReference>
<sequence length="520" mass="57279">MSGLRAVCPCAGRFTADRVQRVNYTSTHCRPGRAAQKRGGRQAGAAAAAVQRPATLGWAATWQQRLWQSVAATGTDLAPSTKPSSSAALHLLQLSQQYDTQAVADRDFYKQLTAEERLARIQMLLQQGITEETVQQIIHRTKGGPYMQSASEGAAILAVLREHGFSGANLNLVLRWQPGILRRAASSIGDVFSALADMLQLSRPRILRVCLKSPSLLASSSDTLRRRWAWLQAHYGLSEAAVASLAKRMVNSRAVCSLLLFSQDTVTARLSGLQRLFELSDAEVSKLFPYLANLLEADPEQHIRPRWDLLQSLLGEFQPADKRRFILSSNDSLLIPQPTIRDVFSGVEQLMGSTAAAQSLLRRSPKSIGGGIERLATNLNSLQQLYGCSEQQAQRVLLRESQLAYIKLEAPKFQCRVAVLTEWYGHASPAAMLLAPGSGRRLCASLWLLGARMAFIRHLRLERAEPELNTDLISGVERFCRSVGVREEEYAAFEQRWLASPEAAELCCHEGPPLASKALA</sequence>
<evidence type="ECO:0000256" key="1">
    <source>
        <dbReference type="ARBA" id="ARBA00007692"/>
    </source>
</evidence>
<dbReference type="GO" id="GO:0003676">
    <property type="term" value="F:nucleic acid binding"/>
    <property type="evidence" value="ECO:0007669"/>
    <property type="project" value="InterPro"/>
</dbReference>